<dbReference type="EMBL" id="BJYV01000006">
    <property type="protein sequence ID" value="GEO21235.1"/>
    <property type="molecule type" value="Genomic_DNA"/>
</dbReference>
<keyword evidence="2" id="KW-1185">Reference proteome</keyword>
<reference evidence="1 2" key="1">
    <citation type="submission" date="2019-07" db="EMBL/GenBank/DDBJ databases">
        <title>Whole genome shotgun sequence of Cyclobacterium qasimii NBRC 106168.</title>
        <authorList>
            <person name="Hosoyama A."/>
            <person name="Uohara A."/>
            <person name="Ohji S."/>
            <person name="Ichikawa N."/>
        </authorList>
    </citation>
    <scope>NUCLEOTIDE SEQUENCE [LARGE SCALE GENOMIC DNA]</scope>
    <source>
        <strain evidence="1 2">NBRC 106168</strain>
    </source>
</reference>
<evidence type="ECO:0000313" key="2">
    <source>
        <dbReference type="Proteomes" id="UP000321301"/>
    </source>
</evidence>
<proteinExistence type="predicted"/>
<sequence>MEVSSVEIQEQRFQVKLTEAIGMVRITIIDPKGKIINRTFFEITAPQNIPFNLSEIPEGHYKVKLETKEDSQTFEIKSYRKAETKLMAYAKAVDKNTFNLRVLGVADPGTIVTIFNNNHKVLMRDEILETGGFSKNYHLKHLILKQVYLKVENAEGVSKYLHFD</sequence>
<gene>
    <name evidence="1" type="ORF">CQA01_17690</name>
</gene>
<evidence type="ECO:0000313" key="1">
    <source>
        <dbReference type="EMBL" id="GEO21235.1"/>
    </source>
</evidence>
<dbReference type="Pfam" id="PF11589">
    <property type="entry name" value="DUF3244"/>
    <property type="match status" value="1"/>
</dbReference>
<dbReference type="InterPro" id="IPR021638">
    <property type="entry name" value="DUF3244"/>
</dbReference>
<protein>
    <submittedName>
        <fullName evidence="1">Uncharacterized protein</fullName>
    </submittedName>
</protein>
<dbReference type="AlphaFoldDB" id="A0A512CAR6"/>
<dbReference type="Gene3D" id="2.60.40.3080">
    <property type="match status" value="1"/>
</dbReference>
<organism evidence="1 2">
    <name type="scientific">Cyclobacterium qasimii</name>
    <dbReference type="NCBI Taxonomy" id="1350429"/>
    <lineage>
        <taxon>Bacteria</taxon>
        <taxon>Pseudomonadati</taxon>
        <taxon>Bacteroidota</taxon>
        <taxon>Cytophagia</taxon>
        <taxon>Cytophagales</taxon>
        <taxon>Cyclobacteriaceae</taxon>
        <taxon>Cyclobacterium</taxon>
    </lineage>
</organism>
<accession>A0A512CAR6</accession>
<dbReference type="Proteomes" id="UP000321301">
    <property type="component" value="Unassembled WGS sequence"/>
</dbReference>
<comment type="caution">
    <text evidence="1">The sequence shown here is derived from an EMBL/GenBank/DDBJ whole genome shotgun (WGS) entry which is preliminary data.</text>
</comment>
<name>A0A512CAR6_9BACT</name>